<proteinExistence type="predicted"/>
<name>A0A026W9G1_OOCBI</name>
<dbReference type="Proteomes" id="UP000053097">
    <property type="component" value="Unassembled WGS sequence"/>
</dbReference>
<dbReference type="AlphaFoldDB" id="A0A026W9G1"/>
<evidence type="ECO:0000313" key="2">
    <source>
        <dbReference type="EMBL" id="EZA52316.1"/>
    </source>
</evidence>
<sequence length="234" mass="25717">MPISIAIYQANGSRSPRHRFPEEEADKEARRKMRSNRGNNVAKSCANCMDGRTSDGGDTRAGVAGKRAEGGKIPQPVIRSLIRYCGSYGTFPRSPEIYSRGLRMNATSARVHCTGPRIKRNLSWIMFNSEWKEGGDVCFRLCFGGAIGGRTRDLSIVRIDRGGRCSVIGALFAKYLSGYGDPLDTMIGGLDTIEIAAPVPYVGSLAVPPLNMEKSRQIIIRRVRSGLRENFVVM</sequence>
<gene>
    <name evidence="2" type="ORF">X777_08986</name>
</gene>
<reference evidence="2 3" key="1">
    <citation type="journal article" date="2014" name="Curr. Biol.">
        <title>The genome of the clonal raider ant Cerapachys biroi.</title>
        <authorList>
            <person name="Oxley P.R."/>
            <person name="Ji L."/>
            <person name="Fetter-Pruneda I."/>
            <person name="McKenzie S.K."/>
            <person name="Li C."/>
            <person name="Hu H."/>
            <person name="Zhang G."/>
            <person name="Kronauer D.J."/>
        </authorList>
    </citation>
    <scope>NUCLEOTIDE SEQUENCE [LARGE SCALE GENOMIC DNA]</scope>
</reference>
<protein>
    <submittedName>
        <fullName evidence="2">Uncharacterized protein</fullName>
    </submittedName>
</protein>
<dbReference type="EMBL" id="KK107347">
    <property type="protein sequence ID" value="EZA52316.1"/>
    <property type="molecule type" value="Genomic_DNA"/>
</dbReference>
<organism evidence="2 3">
    <name type="scientific">Ooceraea biroi</name>
    <name type="common">Clonal raider ant</name>
    <name type="synonym">Cerapachys biroi</name>
    <dbReference type="NCBI Taxonomy" id="2015173"/>
    <lineage>
        <taxon>Eukaryota</taxon>
        <taxon>Metazoa</taxon>
        <taxon>Ecdysozoa</taxon>
        <taxon>Arthropoda</taxon>
        <taxon>Hexapoda</taxon>
        <taxon>Insecta</taxon>
        <taxon>Pterygota</taxon>
        <taxon>Neoptera</taxon>
        <taxon>Endopterygota</taxon>
        <taxon>Hymenoptera</taxon>
        <taxon>Apocrita</taxon>
        <taxon>Aculeata</taxon>
        <taxon>Formicoidea</taxon>
        <taxon>Formicidae</taxon>
        <taxon>Dorylinae</taxon>
        <taxon>Ooceraea</taxon>
    </lineage>
</organism>
<evidence type="ECO:0000313" key="3">
    <source>
        <dbReference type="Proteomes" id="UP000053097"/>
    </source>
</evidence>
<keyword evidence="3" id="KW-1185">Reference proteome</keyword>
<feature type="region of interest" description="Disordered" evidence="1">
    <location>
        <begin position="11"/>
        <end position="38"/>
    </location>
</feature>
<accession>A0A026W9G1</accession>
<evidence type="ECO:0000256" key="1">
    <source>
        <dbReference type="SAM" id="MobiDB-lite"/>
    </source>
</evidence>